<dbReference type="Gene3D" id="1.20.120.710">
    <property type="entry name" value="Haloacid dehalogenase hydrolase-like domain"/>
    <property type="match status" value="1"/>
</dbReference>
<evidence type="ECO:0000313" key="5">
    <source>
        <dbReference type="Proteomes" id="UP000744980"/>
    </source>
</evidence>
<keyword evidence="1" id="KW-0479">Metal-binding</keyword>
<dbReference type="AlphaFoldDB" id="A0AAW4FSG5"/>
<comment type="caution">
    <text evidence="4">The sequence shown here is derived from an EMBL/GenBank/DDBJ whole genome shotgun (WGS) entry which is preliminary data.</text>
</comment>
<reference evidence="4 5" key="1">
    <citation type="submission" date="2020-01" db="EMBL/GenBank/DDBJ databases">
        <title>Draft genome assembly of Ensifer adhaerens T173.</title>
        <authorList>
            <person name="Craig J.E."/>
            <person name="Stinchcombe J.R."/>
        </authorList>
    </citation>
    <scope>NUCLEOTIDE SEQUENCE [LARGE SCALE GENOMIC DNA]</scope>
    <source>
        <strain evidence="4 5">T173</strain>
    </source>
</reference>
<proteinExistence type="predicted"/>
<dbReference type="InterPro" id="IPR036412">
    <property type="entry name" value="HAD-like_sf"/>
</dbReference>
<dbReference type="EMBL" id="WXFA01000024">
    <property type="protein sequence ID" value="MBM3094280.1"/>
    <property type="molecule type" value="Genomic_DNA"/>
</dbReference>
<dbReference type="GO" id="GO:0016791">
    <property type="term" value="F:phosphatase activity"/>
    <property type="evidence" value="ECO:0007669"/>
    <property type="project" value="TreeGrafter"/>
</dbReference>
<organism evidence="4 5">
    <name type="scientific">Ensifer canadensis</name>
    <dbReference type="NCBI Taxonomy" id="555315"/>
    <lineage>
        <taxon>Bacteria</taxon>
        <taxon>Pseudomonadati</taxon>
        <taxon>Pseudomonadota</taxon>
        <taxon>Alphaproteobacteria</taxon>
        <taxon>Hyphomicrobiales</taxon>
        <taxon>Rhizobiaceae</taxon>
        <taxon>Sinorhizobium/Ensifer group</taxon>
        <taxon>Ensifer</taxon>
    </lineage>
</organism>
<dbReference type="InterPro" id="IPR041492">
    <property type="entry name" value="HAD_2"/>
</dbReference>
<keyword evidence="5" id="KW-1185">Reference proteome</keyword>
<dbReference type="Proteomes" id="UP000744980">
    <property type="component" value="Unassembled WGS sequence"/>
</dbReference>
<keyword evidence="2 4" id="KW-0378">Hydrolase</keyword>
<dbReference type="PANTHER" id="PTHR46470:SF2">
    <property type="entry name" value="GLYCERALDEHYDE 3-PHOSPHATE PHOSPHATASE"/>
    <property type="match status" value="1"/>
</dbReference>
<evidence type="ECO:0000256" key="2">
    <source>
        <dbReference type="ARBA" id="ARBA00022801"/>
    </source>
</evidence>
<dbReference type="InterPro" id="IPR023214">
    <property type="entry name" value="HAD_sf"/>
</dbReference>
<protein>
    <submittedName>
        <fullName evidence="4">HAD hydrolase-like protein</fullName>
    </submittedName>
</protein>
<name>A0AAW4FSG5_9HYPH</name>
<keyword evidence="3" id="KW-0460">Magnesium</keyword>
<evidence type="ECO:0000256" key="1">
    <source>
        <dbReference type="ARBA" id="ARBA00022723"/>
    </source>
</evidence>
<dbReference type="GO" id="GO:0046872">
    <property type="term" value="F:metal ion binding"/>
    <property type="evidence" value="ECO:0007669"/>
    <property type="project" value="UniProtKB-KW"/>
</dbReference>
<dbReference type="SUPFAM" id="SSF56784">
    <property type="entry name" value="HAD-like"/>
    <property type="match status" value="1"/>
</dbReference>
<evidence type="ECO:0000256" key="3">
    <source>
        <dbReference type="ARBA" id="ARBA00022842"/>
    </source>
</evidence>
<accession>A0AAW4FSG5</accession>
<dbReference type="Pfam" id="PF13419">
    <property type="entry name" value="HAD_2"/>
    <property type="match status" value="1"/>
</dbReference>
<dbReference type="PANTHER" id="PTHR46470">
    <property type="entry name" value="N-ACYLNEURAMINATE-9-PHOSPHATASE"/>
    <property type="match status" value="1"/>
</dbReference>
<gene>
    <name evidence="4" type="ORF">GFB56_26410</name>
</gene>
<dbReference type="Gene3D" id="3.40.50.1000">
    <property type="entry name" value="HAD superfamily/HAD-like"/>
    <property type="match status" value="1"/>
</dbReference>
<evidence type="ECO:0000313" key="4">
    <source>
        <dbReference type="EMBL" id="MBM3094280.1"/>
    </source>
</evidence>
<sequence length="238" mass="26912">MIRLFLTGDQMRSFARGIIFDLDDTLYLERDFVFSGFAAVGAWWQQRTGQTDFAVRCARLFAAGVRGQVFDLALAETEGEVDPSLIEQLVTIYRHHQPSISLAPDAARFLFDRPNDDFIGIITDGPVSTQRSKIKALGLEHKADLVLFTDAWGMSYRKPHPRAFEAVETASHLTAAQLTYVADNAIKDFVTPRTRGWQTVQILRDDRIHRCDAPTPMHQAQSRIVTFDELELALDRCP</sequence>
<dbReference type="InterPro" id="IPR051400">
    <property type="entry name" value="HAD-like_hydrolase"/>
</dbReference>